<keyword evidence="1" id="KW-1133">Transmembrane helix</keyword>
<feature type="transmembrane region" description="Helical" evidence="1">
    <location>
        <begin position="336"/>
        <end position="354"/>
    </location>
</feature>
<protein>
    <submittedName>
        <fullName evidence="2">Uncharacterized protein</fullName>
    </submittedName>
</protein>
<evidence type="ECO:0000313" key="3">
    <source>
        <dbReference type="Proteomes" id="UP000777438"/>
    </source>
</evidence>
<organism evidence="2 3">
    <name type="scientific">Thelonectria olida</name>
    <dbReference type="NCBI Taxonomy" id="1576542"/>
    <lineage>
        <taxon>Eukaryota</taxon>
        <taxon>Fungi</taxon>
        <taxon>Dikarya</taxon>
        <taxon>Ascomycota</taxon>
        <taxon>Pezizomycotina</taxon>
        <taxon>Sordariomycetes</taxon>
        <taxon>Hypocreomycetidae</taxon>
        <taxon>Hypocreales</taxon>
        <taxon>Nectriaceae</taxon>
        <taxon>Thelonectria</taxon>
    </lineage>
</organism>
<name>A0A9P9AZP4_9HYPO</name>
<dbReference type="Proteomes" id="UP000777438">
    <property type="component" value="Unassembled WGS sequence"/>
</dbReference>
<keyword evidence="3" id="KW-1185">Reference proteome</keyword>
<comment type="caution">
    <text evidence="2">The sequence shown here is derived from an EMBL/GenBank/DDBJ whole genome shotgun (WGS) entry which is preliminary data.</text>
</comment>
<accession>A0A9P9AZP4</accession>
<reference evidence="2 3" key="1">
    <citation type="journal article" date="2021" name="Nat. Commun.">
        <title>Genetic determinants of endophytism in the Arabidopsis root mycobiome.</title>
        <authorList>
            <person name="Mesny F."/>
            <person name="Miyauchi S."/>
            <person name="Thiergart T."/>
            <person name="Pickel B."/>
            <person name="Atanasova L."/>
            <person name="Karlsson M."/>
            <person name="Huettel B."/>
            <person name="Barry K.W."/>
            <person name="Haridas S."/>
            <person name="Chen C."/>
            <person name="Bauer D."/>
            <person name="Andreopoulos W."/>
            <person name="Pangilinan J."/>
            <person name="LaButti K."/>
            <person name="Riley R."/>
            <person name="Lipzen A."/>
            <person name="Clum A."/>
            <person name="Drula E."/>
            <person name="Henrissat B."/>
            <person name="Kohler A."/>
            <person name="Grigoriev I.V."/>
            <person name="Martin F.M."/>
            <person name="Hacquard S."/>
        </authorList>
    </citation>
    <scope>NUCLEOTIDE SEQUENCE [LARGE SCALE GENOMIC DNA]</scope>
    <source>
        <strain evidence="2 3">MPI-CAGE-CH-0241</strain>
    </source>
</reference>
<dbReference type="OrthoDB" id="4749307at2759"/>
<gene>
    <name evidence="2" type="ORF">B0T10DRAFT_30154</name>
</gene>
<dbReference type="EMBL" id="JAGPYM010000001">
    <property type="protein sequence ID" value="KAH6900484.1"/>
    <property type="molecule type" value="Genomic_DNA"/>
</dbReference>
<proteinExistence type="predicted"/>
<dbReference type="AlphaFoldDB" id="A0A9P9AZP4"/>
<evidence type="ECO:0000256" key="1">
    <source>
        <dbReference type="SAM" id="Phobius"/>
    </source>
</evidence>
<keyword evidence="1" id="KW-0472">Membrane</keyword>
<evidence type="ECO:0000313" key="2">
    <source>
        <dbReference type="EMBL" id="KAH6900484.1"/>
    </source>
</evidence>
<keyword evidence="1" id="KW-0812">Transmembrane</keyword>
<sequence length="370" mass="42545">MMHRLRHFSPIRRSLRFDLVGQRHVDEFFEKHFCALVVETHALVSMVFCPNNEDKGKITSSPWKQEYPRQFDQYAELLARPDPSRGDWEMLLSNREERKHLLQAIITKILETEAFSSLLFGAGPEHRKVLETVNASSAEGFRRSSLRAQTNLKYLEDTFGEPPLFWDEVDNLCARVVTVLAPLYKWTTEVEGSQSSPIMTIYQSFHDVISYACWLSVCIQTSPGIIDYDWVAPGDLYHLDQVNLNHELYEESMEAARGSEQEMAARVKICVVPKMVRYKPALDAMGTRGTESYTIMQPHVLYYHGRKLDQDENDAYVSLPTYLDEHKLRRDRGISTGSPTLILVVIVFVLWMLVHALDLVKQFITNAGVV</sequence>